<evidence type="ECO:0000256" key="3">
    <source>
        <dbReference type="ARBA" id="ARBA00022977"/>
    </source>
</evidence>
<keyword evidence="8" id="KW-1185">Reference proteome</keyword>
<dbReference type="RefSeq" id="WP_013932652.1">
    <property type="nucleotide sequence ID" value="NC_015707.1"/>
</dbReference>
<dbReference type="AlphaFoldDB" id="F7YUG6"/>
<dbReference type="STRING" id="688269.Theth_1374"/>
<comment type="catalytic activity">
    <reaction evidence="6">
        <text>hydrogen sulfide + glycine + NAD(+) = ADP-5-ethyl-4-methylthiazole-2-carboxylate + nicotinamide + 3 H2O + H(+)</text>
        <dbReference type="Rhea" id="RHEA:55704"/>
        <dbReference type="ChEBI" id="CHEBI:15377"/>
        <dbReference type="ChEBI" id="CHEBI:15378"/>
        <dbReference type="ChEBI" id="CHEBI:17154"/>
        <dbReference type="ChEBI" id="CHEBI:29919"/>
        <dbReference type="ChEBI" id="CHEBI:57305"/>
        <dbReference type="ChEBI" id="CHEBI:57540"/>
        <dbReference type="ChEBI" id="CHEBI:139151"/>
        <dbReference type="EC" id="2.4.2.59"/>
    </reaction>
</comment>
<dbReference type="Gene3D" id="3.50.50.60">
    <property type="entry name" value="FAD/NAD(P)-binding domain"/>
    <property type="match status" value="1"/>
</dbReference>
<dbReference type="PANTHER" id="PTHR43422:SF3">
    <property type="entry name" value="THIAMINE THIAZOLE SYNTHASE"/>
    <property type="match status" value="1"/>
</dbReference>
<dbReference type="Proteomes" id="UP000006804">
    <property type="component" value="Chromosome"/>
</dbReference>
<keyword evidence="5 6" id="KW-0520">NAD</keyword>
<dbReference type="OrthoDB" id="9806565at2"/>
<comment type="subunit">
    <text evidence="6">Homooctamer; tetramer of dimers.</text>
</comment>
<feature type="binding site" evidence="6">
    <location>
        <position position="152"/>
    </location>
    <ligand>
        <name>Fe cation</name>
        <dbReference type="ChEBI" id="CHEBI:24875"/>
        <note>ligand shared between two adjacent protomers</note>
    </ligand>
</feature>
<evidence type="ECO:0000256" key="2">
    <source>
        <dbReference type="ARBA" id="ARBA00022723"/>
    </source>
</evidence>
<keyword evidence="1 6" id="KW-0808">Transferase</keyword>
<dbReference type="GO" id="GO:0009229">
    <property type="term" value="P:thiamine diphosphate biosynthetic process"/>
    <property type="evidence" value="ECO:0007669"/>
    <property type="project" value="UniProtKB-UniRule"/>
</dbReference>
<organism evidence="7 8">
    <name type="scientific">Pseudothermotoga thermarum DSM 5069</name>
    <dbReference type="NCBI Taxonomy" id="688269"/>
    <lineage>
        <taxon>Bacteria</taxon>
        <taxon>Thermotogati</taxon>
        <taxon>Thermotogota</taxon>
        <taxon>Thermotogae</taxon>
        <taxon>Thermotogales</taxon>
        <taxon>Thermotogaceae</taxon>
        <taxon>Pseudothermotoga</taxon>
    </lineage>
</organism>
<dbReference type="eggNOG" id="COG1635">
    <property type="taxonomic scope" value="Bacteria"/>
</dbReference>
<dbReference type="EMBL" id="CP002351">
    <property type="protein sequence ID" value="AEH51437.1"/>
    <property type="molecule type" value="Genomic_DNA"/>
</dbReference>
<name>F7YUG6_9THEM</name>
<gene>
    <name evidence="6" type="primary">thi4</name>
    <name evidence="7" type="ORF">Theth_1374</name>
</gene>
<dbReference type="PANTHER" id="PTHR43422">
    <property type="entry name" value="THIAMINE THIAZOLE SYNTHASE"/>
    <property type="match status" value="1"/>
</dbReference>
<comment type="pathway">
    <text evidence="6">Cofactor biosynthesis; thiamine diphosphate biosynthesis.</text>
</comment>
<keyword evidence="2 6" id="KW-0479">Metal-binding</keyword>
<evidence type="ECO:0000256" key="6">
    <source>
        <dbReference type="HAMAP-Rule" id="MF_00304"/>
    </source>
</evidence>
<dbReference type="InterPro" id="IPR002922">
    <property type="entry name" value="Thi4_fam"/>
</dbReference>
<evidence type="ECO:0000256" key="1">
    <source>
        <dbReference type="ARBA" id="ARBA00022679"/>
    </source>
</evidence>
<evidence type="ECO:0000313" key="7">
    <source>
        <dbReference type="EMBL" id="AEH51437.1"/>
    </source>
</evidence>
<evidence type="ECO:0000256" key="5">
    <source>
        <dbReference type="ARBA" id="ARBA00023027"/>
    </source>
</evidence>
<dbReference type="GO" id="GO:0016763">
    <property type="term" value="F:pentosyltransferase activity"/>
    <property type="evidence" value="ECO:0007669"/>
    <property type="project" value="UniProtKB-UniRule"/>
</dbReference>
<comment type="cofactor">
    <cofactor evidence="6">
        <name>Fe(2+)</name>
        <dbReference type="ChEBI" id="CHEBI:29033"/>
    </cofactor>
</comment>
<comment type="caution">
    <text evidence="6">Lacks conserved residue(s) required for the propagation of feature annotation.</text>
</comment>
<proteinExistence type="inferred from homology"/>
<dbReference type="KEGG" id="tta:Theth_1374"/>
<reference evidence="7 8" key="1">
    <citation type="submission" date="2010-11" db="EMBL/GenBank/DDBJ databases">
        <title>The complete genome of Thermotoga thermarum DSM 5069.</title>
        <authorList>
            <consortium name="US DOE Joint Genome Institute (JGI-PGF)"/>
            <person name="Lucas S."/>
            <person name="Copeland A."/>
            <person name="Lapidus A."/>
            <person name="Bruce D."/>
            <person name="Goodwin L."/>
            <person name="Pitluck S."/>
            <person name="Kyrpides N."/>
            <person name="Mavromatis K."/>
            <person name="Ivanova N."/>
            <person name="Zeytun A."/>
            <person name="Brettin T."/>
            <person name="Detter J.C."/>
            <person name="Tapia R."/>
            <person name="Han C."/>
            <person name="Land M."/>
            <person name="Hauser L."/>
            <person name="Markowitz V."/>
            <person name="Cheng J.-F."/>
            <person name="Hugenholtz P."/>
            <person name="Woyke T."/>
            <person name="Wu D."/>
            <person name="Spring S."/>
            <person name="Schroeder M."/>
            <person name="Brambilla E."/>
            <person name="Klenk H.-P."/>
            <person name="Eisen J.A."/>
        </authorList>
    </citation>
    <scope>NUCLEOTIDE SEQUENCE [LARGE SCALE GENOMIC DNA]</scope>
    <source>
        <strain evidence="7 8">DSM 5069</strain>
    </source>
</reference>
<evidence type="ECO:0000256" key="4">
    <source>
        <dbReference type="ARBA" id="ARBA00023004"/>
    </source>
</evidence>
<dbReference type="PATRIC" id="fig|688269.3.peg.1414"/>
<feature type="binding site" evidence="6">
    <location>
        <position position="238"/>
    </location>
    <ligand>
        <name>glycine</name>
        <dbReference type="ChEBI" id="CHEBI:57305"/>
    </ligand>
</feature>
<dbReference type="HOGENOM" id="CLU_053727_2_0_0"/>
<dbReference type="GO" id="GO:0009228">
    <property type="term" value="P:thiamine biosynthetic process"/>
    <property type="evidence" value="ECO:0007669"/>
    <property type="project" value="UniProtKB-KW"/>
</dbReference>
<feature type="binding site" description="in other chain" evidence="6">
    <location>
        <position position="167"/>
    </location>
    <ligand>
        <name>Fe cation</name>
        <dbReference type="ChEBI" id="CHEBI:24875"/>
        <note>ligand shared between two adjacent protomers</note>
    </ligand>
</feature>
<dbReference type="UniPathway" id="UPA00060"/>
<dbReference type="InterPro" id="IPR022828">
    <property type="entry name" value="Thi4_prok"/>
</dbReference>
<dbReference type="HAMAP" id="MF_00304">
    <property type="entry name" value="Thi4"/>
    <property type="match status" value="1"/>
</dbReference>
<keyword evidence="4 6" id="KW-0408">Iron</keyword>
<protein>
    <recommendedName>
        <fullName evidence="6">Thiamine thiazole synthase</fullName>
        <ecNumber evidence="6">2.4.2.59</ecNumber>
    </recommendedName>
</protein>
<evidence type="ECO:0000313" key="8">
    <source>
        <dbReference type="Proteomes" id="UP000006804"/>
    </source>
</evidence>
<dbReference type="NCBIfam" id="TIGR00292">
    <property type="entry name" value="sulfide-dependent adenosine diphosphate thiazole synthase"/>
    <property type="match status" value="1"/>
</dbReference>
<comment type="similarity">
    <text evidence="6">Belongs to the THI4 family.</text>
</comment>
<keyword evidence="3 6" id="KW-0784">Thiamine biosynthesis</keyword>
<feature type="binding site" description="in other chain" evidence="6">
    <location>
        <position position="228"/>
    </location>
    <ligand>
        <name>NAD(+)</name>
        <dbReference type="ChEBI" id="CHEBI:57540"/>
        <note>ligand shared between two adjacent protomers</note>
    </ligand>
</feature>
<feature type="binding site" evidence="6">
    <location>
        <begin position="150"/>
        <end position="152"/>
    </location>
    <ligand>
        <name>NAD(+)</name>
        <dbReference type="ChEBI" id="CHEBI:57540"/>
        <note>ligand shared between two adjacent protomers</note>
    </ligand>
</feature>
<dbReference type="InterPro" id="IPR036188">
    <property type="entry name" value="FAD/NAD-bd_sf"/>
</dbReference>
<feature type="binding site" description="in other chain" evidence="6">
    <location>
        <position position="61"/>
    </location>
    <ligand>
        <name>NAD(+)</name>
        <dbReference type="ChEBI" id="CHEBI:57540"/>
        <note>ligand shared between two adjacent protomers</note>
    </ligand>
</feature>
<accession>F7YUG6</accession>
<feature type="binding site" description="in other chain" evidence="6">
    <location>
        <position position="124"/>
    </location>
    <ligand>
        <name>NAD(+)</name>
        <dbReference type="ChEBI" id="CHEBI:57540"/>
        <note>ligand shared between two adjacent protomers</note>
    </ligand>
</feature>
<dbReference type="GO" id="GO:0052837">
    <property type="term" value="P:thiazole biosynthetic process"/>
    <property type="evidence" value="ECO:0007669"/>
    <property type="project" value="UniProtKB-UniRule"/>
</dbReference>
<dbReference type="EC" id="2.4.2.59" evidence="6"/>
<feature type="binding site" description="in other chain" evidence="6">
    <location>
        <position position="34"/>
    </location>
    <ligand>
        <name>NAD(+)</name>
        <dbReference type="ChEBI" id="CHEBI:57540"/>
        <note>ligand shared between two adjacent protomers</note>
    </ligand>
</feature>
<sequence>MKDIVISKLILDAFYKKLSQCLDLDVAIAGAGPSGLAMAYKLASEGLKVAIFEAKNAPGGGIWGGGMMFNEVVLEEELADFLDELGINYVKRDGFLVADAVHFASGLIYAATKKGAIVFNNVFVEDLAMRDRVVCGVVINWMPTIKEKLHVDPITVKAKYVVDGTGHPANLVRLLTKRGILNSVKGNTENLCSCGVVEYEFPMDAENGEKFVVQNTHEIYPGLIVIGMAAVSVGGGPRMGPIFGGMILSGLKAADMVIGLLKKEVVLK</sequence>
<dbReference type="SUPFAM" id="SSF51905">
    <property type="entry name" value="FAD/NAD(P)-binding domain"/>
    <property type="match status" value="1"/>
</dbReference>
<dbReference type="Pfam" id="PF01946">
    <property type="entry name" value="Thi4"/>
    <property type="match status" value="1"/>
</dbReference>
<dbReference type="PRINTS" id="PR00420">
    <property type="entry name" value="RNGMNOXGNASE"/>
</dbReference>
<comment type="function">
    <text evidence="6">Involved in the biosynthesis of the thiazole moiety of thiamine. Catalyzes the conversion of NAD and glycine to adenosine diphosphate 5-(2-hydroxyethyl)-4-methylthiazole-2-carboxylate (ADT), an adenylated thiazole intermediate, using free sulfide as a source of sulfur.</text>
</comment>
<dbReference type="GO" id="GO:0005506">
    <property type="term" value="F:iron ion binding"/>
    <property type="evidence" value="ECO:0007669"/>
    <property type="project" value="UniProtKB-UniRule"/>
</dbReference>